<dbReference type="AlphaFoldDB" id="A0A0C3I8F0"/>
<organism evidence="1 2">
    <name type="scientific">Pisolithus tinctorius Marx 270</name>
    <dbReference type="NCBI Taxonomy" id="870435"/>
    <lineage>
        <taxon>Eukaryota</taxon>
        <taxon>Fungi</taxon>
        <taxon>Dikarya</taxon>
        <taxon>Basidiomycota</taxon>
        <taxon>Agaricomycotina</taxon>
        <taxon>Agaricomycetes</taxon>
        <taxon>Agaricomycetidae</taxon>
        <taxon>Boletales</taxon>
        <taxon>Sclerodermatineae</taxon>
        <taxon>Pisolithaceae</taxon>
        <taxon>Pisolithus</taxon>
    </lineage>
</organism>
<dbReference type="InParanoid" id="A0A0C3I8F0"/>
<gene>
    <name evidence="1" type="ORF">M404DRAFT_514723</name>
</gene>
<protein>
    <submittedName>
        <fullName evidence="1">Uncharacterized protein</fullName>
    </submittedName>
</protein>
<name>A0A0C3I8F0_PISTI</name>
<keyword evidence="2" id="KW-1185">Reference proteome</keyword>
<proteinExistence type="predicted"/>
<dbReference type="EMBL" id="KN832175">
    <property type="protein sequence ID" value="KIN93372.1"/>
    <property type="molecule type" value="Genomic_DNA"/>
</dbReference>
<evidence type="ECO:0000313" key="1">
    <source>
        <dbReference type="EMBL" id="KIN93372.1"/>
    </source>
</evidence>
<evidence type="ECO:0000313" key="2">
    <source>
        <dbReference type="Proteomes" id="UP000054217"/>
    </source>
</evidence>
<dbReference type="Proteomes" id="UP000054217">
    <property type="component" value="Unassembled WGS sequence"/>
</dbReference>
<dbReference type="HOGENOM" id="CLU_1005159_0_0_1"/>
<sequence length="277" mass="30455">MVSVIDRKGNSLIWDEGKISAGLPSPRLTFDLYPGTFPISVRLPSPQLTFDPYASTFRLRASHGALQWPLWKVGLAWSSPYKRHVNEHPAYPGYGEEGGEPSSQLSYQGLDGNESYSFSDFVRYTSGQSQKERPCTTFAPDTTTLDTDLGLARGGDADTMLPQNAVQEVTHKYRANYPAGAPTDKSQYSNCPSTSCLCLCVDGTLCLKEISCATVPSHFVAHGVEKKSRKEAIRCMWKGCVKTVTRHTFARHIREVHLGHVRAAGVHSSENDSGQQA</sequence>
<accession>A0A0C3I8F0</accession>
<reference evidence="1 2" key="1">
    <citation type="submission" date="2014-04" db="EMBL/GenBank/DDBJ databases">
        <authorList>
            <consortium name="DOE Joint Genome Institute"/>
            <person name="Kuo A."/>
            <person name="Kohler A."/>
            <person name="Costa M.D."/>
            <person name="Nagy L.G."/>
            <person name="Floudas D."/>
            <person name="Copeland A."/>
            <person name="Barry K.W."/>
            <person name="Cichocki N."/>
            <person name="Veneault-Fourrey C."/>
            <person name="LaButti K."/>
            <person name="Lindquist E.A."/>
            <person name="Lipzen A."/>
            <person name="Lundell T."/>
            <person name="Morin E."/>
            <person name="Murat C."/>
            <person name="Sun H."/>
            <person name="Tunlid A."/>
            <person name="Henrissat B."/>
            <person name="Grigoriev I.V."/>
            <person name="Hibbett D.S."/>
            <person name="Martin F."/>
            <person name="Nordberg H.P."/>
            <person name="Cantor M.N."/>
            <person name="Hua S.X."/>
        </authorList>
    </citation>
    <scope>NUCLEOTIDE SEQUENCE [LARGE SCALE GENOMIC DNA]</scope>
    <source>
        <strain evidence="1 2">Marx 270</strain>
    </source>
</reference>
<reference evidence="2" key="2">
    <citation type="submission" date="2015-01" db="EMBL/GenBank/DDBJ databases">
        <title>Evolutionary Origins and Diversification of the Mycorrhizal Mutualists.</title>
        <authorList>
            <consortium name="DOE Joint Genome Institute"/>
            <consortium name="Mycorrhizal Genomics Consortium"/>
            <person name="Kohler A."/>
            <person name="Kuo A."/>
            <person name="Nagy L.G."/>
            <person name="Floudas D."/>
            <person name="Copeland A."/>
            <person name="Barry K.W."/>
            <person name="Cichocki N."/>
            <person name="Veneault-Fourrey C."/>
            <person name="LaButti K."/>
            <person name="Lindquist E.A."/>
            <person name="Lipzen A."/>
            <person name="Lundell T."/>
            <person name="Morin E."/>
            <person name="Murat C."/>
            <person name="Riley R."/>
            <person name="Ohm R."/>
            <person name="Sun H."/>
            <person name="Tunlid A."/>
            <person name="Henrissat B."/>
            <person name="Grigoriev I.V."/>
            <person name="Hibbett D.S."/>
            <person name="Martin F."/>
        </authorList>
    </citation>
    <scope>NUCLEOTIDE SEQUENCE [LARGE SCALE GENOMIC DNA]</scope>
    <source>
        <strain evidence="2">Marx 270</strain>
    </source>
</reference>
<dbReference type="OrthoDB" id="2679551at2759"/>